<feature type="compositionally biased region" description="Polar residues" evidence="1">
    <location>
        <begin position="372"/>
        <end position="409"/>
    </location>
</feature>
<feature type="signal peptide" evidence="2">
    <location>
        <begin position="1"/>
        <end position="22"/>
    </location>
</feature>
<dbReference type="PATRIC" id="fig|1225176.3.peg.3621"/>
<dbReference type="Proteomes" id="UP000004478">
    <property type="component" value="Unassembled WGS sequence"/>
</dbReference>
<feature type="region of interest" description="Disordered" evidence="1">
    <location>
        <begin position="240"/>
        <end position="469"/>
    </location>
</feature>
<organism evidence="3 4">
    <name type="scientific">Cecembia lonarensis (strain CCUG 58316 / KCTC 22772 / LW9)</name>
    <dbReference type="NCBI Taxonomy" id="1225176"/>
    <lineage>
        <taxon>Bacteria</taxon>
        <taxon>Pseudomonadati</taxon>
        <taxon>Bacteroidota</taxon>
        <taxon>Cytophagia</taxon>
        <taxon>Cytophagales</taxon>
        <taxon>Cyclobacteriaceae</taxon>
        <taxon>Cecembia</taxon>
    </lineage>
</organism>
<feature type="compositionally biased region" description="Polar residues" evidence="1">
    <location>
        <begin position="267"/>
        <end position="356"/>
    </location>
</feature>
<evidence type="ECO:0000256" key="2">
    <source>
        <dbReference type="SAM" id="SignalP"/>
    </source>
</evidence>
<reference evidence="3 4" key="1">
    <citation type="journal article" date="2012" name="J. Bacteriol.">
        <title>Draft Genome Sequence of Cecembia lonarensis Strain LW9T, Isolated from Lonar Lake, a Haloalkaline Lake in India.</title>
        <authorList>
            <person name="Shivaji S."/>
            <person name="Ara S."/>
            <person name="Singh A."/>
            <person name="Pinnaka A.K."/>
        </authorList>
    </citation>
    <scope>NUCLEOTIDE SEQUENCE [LARGE SCALE GENOMIC DNA]</scope>
    <source>
        <strain evidence="3 4">LW9</strain>
    </source>
</reference>
<name>K1LC70_CECL9</name>
<evidence type="ECO:0008006" key="5">
    <source>
        <dbReference type="Google" id="ProtNLM"/>
    </source>
</evidence>
<protein>
    <recommendedName>
        <fullName evidence="5">Prolin-rich transmembrane protein</fullName>
    </recommendedName>
</protein>
<feature type="compositionally biased region" description="Polar residues" evidence="1">
    <location>
        <begin position="240"/>
        <end position="253"/>
    </location>
</feature>
<feature type="compositionally biased region" description="Low complexity" evidence="1">
    <location>
        <begin position="362"/>
        <end position="371"/>
    </location>
</feature>
<dbReference type="AlphaFoldDB" id="K1LC70"/>
<dbReference type="EMBL" id="AMGM01000077">
    <property type="protein sequence ID" value="EKB47983.1"/>
    <property type="molecule type" value="Genomic_DNA"/>
</dbReference>
<evidence type="ECO:0000313" key="3">
    <source>
        <dbReference type="EMBL" id="EKB47983.1"/>
    </source>
</evidence>
<comment type="caution">
    <text evidence="3">The sequence shown here is derived from an EMBL/GenBank/DDBJ whole genome shotgun (WGS) entry which is preliminary data.</text>
</comment>
<dbReference type="Pfam" id="PF20245">
    <property type="entry name" value="DUF6600"/>
    <property type="match status" value="1"/>
</dbReference>
<feature type="compositionally biased region" description="Low complexity" evidence="1">
    <location>
        <begin position="413"/>
        <end position="469"/>
    </location>
</feature>
<dbReference type="OrthoDB" id="5485224at2"/>
<gene>
    <name evidence="3" type="ORF">B879_03411</name>
</gene>
<accession>K1LC70</accession>
<proteinExistence type="predicted"/>
<evidence type="ECO:0000256" key="1">
    <source>
        <dbReference type="SAM" id="MobiDB-lite"/>
    </source>
</evidence>
<keyword evidence="4" id="KW-1185">Reference proteome</keyword>
<dbReference type="InterPro" id="IPR046535">
    <property type="entry name" value="DUF6600"/>
</dbReference>
<dbReference type="RefSeq" id="WP_009186428.1">
    <property type="nucleotide sequence ID" value="NZ_AMGM01000077.1"/>
</dbReference>
<sequence length="469" mass="52239">MKKATIYLMSLVLVLGMGMASAEKVHASPHGMGVSFQVFYNELSPFGDWVMDPNHGYVWIPYVDRSFQPYVTNGYWSMTNFGNTWVSHFEWGWAPFHYGRWFWSDFYGWAWVPGYEWGPAWVSWRTGGGFYGWAPLGPGMHVGVNIMIPARHWVFLPQRRFRHRHFHRFFVPHYNVVNVYNRTTIINNTYVYNNNTYFTGPSRREIQRVTGRNVPVYAVNNATRPGRTLVQNNNINMYRPEISNSRSANQQARPSRAFTAEEFGQRSARQGRSTVQNGRVQNQPNREAQATPSRNAQQGNRNGAVNSSSRTGENANGSAVRSTAPNSRQNNPAVRSNGYSRQDANPAVRSNSNVRQTAPAVGNNSSRSGRNTNVGTSSNNRQTAPAVRSGTSNRQSNPAVRSNTNTRKSSPAVRSNSSNRQSSPSVRSSSSSSSRSSSGTVNRSGNGNNNRSSGTTSSRSSNNRGGRGN</sequence>
<evidence type="ECO:0000313" key="4">
    <source>
        <dbReference type="Proteomes" id="UP000004478"/>
    </source>
</evidence>
<feature type="chain" id="PRO_5003847570" description="Prolin-rich transmembrane protein" evidence="2">
    <location>
        <begin position="23"/>
        <end position="469"/>
    </location>
</feature>
<keyword evidence="2" id="KW-0732">Signal</keyword>